<proteinExistence type="predicted"/>
<evidence type="ECO:0000313" key="1">
    <source>
        <dbReference type="EMBL" id="OGG74935.1"/>
    </source>
</evidence>
<accession>A0A1F6EMU5</accession>
<sequence>MENENTIYVSDSKNGKGLFSGRLIKSGEKIIEFHGPKKRMQDLPNPYSAVDDHYVQTGYI</sequence>
<dbReference type="STRING" id="1798507.A3A34_03915"/>
<gene>
    <name evidence="1" type="ORF">A3A34_03915</name>
</gene>
<protein>
    <recommendedName>
        <fullName evidence="3">SET domain-containing protein</fullName>
    </recommendedName>
</protein>
<dbReference type="Proteomes" id="UP000178587">
    <property type="component" value="Unassembled WGS sequence"/>
</dbReference>
<reference evidence="1 2" key="1">
    <citation type="journal article" date="2016" name="Nat. Commun.">
        <title>Thousands of microbial genomes shed light on interconnected biogeochemical processes in an aquifer system.</title>
        <authorList>
            <person name="Anantharaman K."/>
            <person name="Brown C.T."/>
            <person name="Hug L.A."/>
            <person name="Sharon I."/>
            <person name="Castelle C.J."/>
            <person name="Probst A.J."/>
            <person name="Thomas B.C."/>
            <person name="Singh A."/>
            <person name="Wilkins M.J."/>
            <person name="Karaoz U."/>
            <person name="Brodie E.L."/>
            <person name="Williams K.H."/>
            <person name="Hubbard S.S."/>
            <person name="Banfield J.F."/>
        </authorList>
    </citation>
    <scope>NUCLEOTIDE SEQUENCE [LARGE SCALE GENOMIC DNA]</scope>
</reference>
<dbReference type="AlphaFoldDB" id="A0A1F6EMU5"/>
<organism evidence="1 2">
    <name type="scientific">Candidatus Kaiserbacteria bacterium RIFCSPLOWO2_01_FULL_50_24</name>
    <dbReference type="NCBI Taxonomy" id="1798507"/>
    <lineage>
        <taxon>Bacteria</taxon>
        <taxon>Candidatus Kaiseribacteriota</taxon>
    </lineage>
</organism>
<evidence type="ECO:0000313" key="2">
    <source>
        <dbReference type="Proteomes" id="UP000178587"/>
    </source>
</evidence>
<dbReference type="EMBL" id="MFLU01000010">
    <property type="protein sequence ID" value="OGG74935.1"/>
    <property type="molecule type" value="Genomic_DNA"/>
</dbReference>
<evidence type="ECO:0008006" key="3">
    <source>
        <dbReference type="Google" id="ProtNLM"/>
    </source>
</evidence>
<name>A0A1F6EMU5_9BACT</name>
<comment type="caution">
    <text evidence="1">The sequence shown here is derived from an EMBL/GenBank/DDBJ whole genome shotgun (WGS) entry which is preliminary data.</text>
</comment>